<feature type="region of interest" description="Disordered" evidence="4">
    <location>
        <begin position="560"/>
        <end position="664"/>
    </location>
</feature>
<evidence type="ECO:0000256" key="1">
    <source>
        <dbReference type="ARBA" id="ARBA00009291"/>
    </source>
</evidence>
<evidence type="ECO:0000256" key="3">
    <source>
        <dbReference type="SAM" id="Coils"/>
    </source>
</evidence>
<feature type="region of interest" description="Disordered" evidence="4">
    <location>
        <begin position="1"/>
        <end position="21"/>
    </location>
</feature>
<feature type="compositionally biased region" description="Polar residues" evidence="4">
    <location>
        <begin position="11"/>
        <end position="21"/>
    </location>
</feature>
<feature type="coiled-coil region" evidence="3">
    <location>
        <begin position="90"/>
        <end position="138"/>
    </location>
</feature>
<evidence type="ECO:0008006" key="7">
    <source>
        <dbReference type="Google" id="ProtNLM"/>
    </source>
</evidence>
<proteinExistence type="inferred from homology"/>
<feature type="coiled-coil region" evidence="3">
    <location>
        <begin position="346"/>
        <end position="440"/>
    </location>
</feature>
<keyword evidence="6" id="KW-1185">Reference proteome</keyword>
<evidence type="ECO:0000256" key="4">
    <source>
        <dbReference type="SAM" id="MobiDB-lite"/>
    </source>
</evidence>
<keyword evidence="2 3" id="KW-0175">Coiled coil</keyword>
<feature type="compositionally biased region" description="Low complexity" evidence="4">
    <location>
        <begin position="614"/>
        <end position="633"/>
    </location>
</feature>
<evidence type="ECO:0000313" key="5">
    <source>
        <dbReference type="EMBL" id="OCF55871.1"/>
    </source>
</evidence>
<feature type="compositionally biased region" description="Polar residues" evidence="4">
    <location>
        <begin position="564"/>
        <end position="577"/>
    </location>
</feature>
<name>A0A1B9IKF8_9TREE</name>
<accession>A0A1B9IKF8</accession>
<dbReference type="InterPro" id="IPR021622">
    <property type="entry name" value="Afadin/alpha-actinin-bd"/>
</dbReference>
<sequence>MALDKMGDPAATQQDPDTTTSTVFSAELSTINSQLINHGWTKRPLDLSALSAKDHNEVVSVLFELLGSSMSNVNNLEAMATRHRTLQYEYERIQKSNNNLKSTNVKLQQETNGWKVRCAEVEKRLTLEEAKTKELREEVQRGRKALEGVRVAAQHDSKKVQMKLDKALSQLSKQSDSQSQQKSSGLVLLNPIPAGRIQTVASTVSPLLEQTLKDLTDIRESLQEETEAFRTVVVSTGNALREALAASQGKEPPARLMQSQFFTLNTSQLRQSHLVQTSTFTFQSSSSTSHPSIANTRLQSLISEIHTKLLDNAPPPPPVMVDGMYAPTPEEVEEQKRIERERERIKGNLEDRIKDLEVELVCAKRQEEESRRVVDEMARKELEAATAKGDMEGILAKQLDLMEIERRAMRDSKESLEKERKQLEIEKQNFIEERKRSEMESLLSMIPPQSIITQLDHLSEDGEEEGEGDVQIDSIPSSPGPSTYHAHIPSSPSPLSPLVHGKIRTPKPKNYHTVTNRRKSLKTKTPLSRLVLEKAVRKKQASSSAADDIGSSVLGVERGRKTNLVGSSSQIGRTMSPSRKGKERSTSSQGVGQGRSFGLGNPPKITSGGNQARSSSGSSTSTSSTSTSKGISSAFNRSSGPIGGGAGALRSSTGSTAPARKVDLNKVGGIGPMAAKKAKGVWR</sequence>
<reference evidence="5 6" key="1">
    <citation type="submission" date="2013-07" db="EMBL/GenBank/DDBJ databases">
        <title>The Genome Sequence of Kwoniella mangroviensis CBS10435.</title>
        <authorList>
            <consortium name="The Broad Institute Genome Sequencing Platform"/>
            <person name="Cuomo C."/>
            <person name="Litvintseva A."/>
            <person name="Chen Y."/>
            <person name="Heitman J."/>
            <person name="Sun S."/>
            <person name="Springer D."/>
            <person name="Dromer F."/>
            <person name="Young S.K."/>
            <person name="Zeng Q."/>
            <person name="Gargeya S."/>
            <person name="Fitzgerald M."/>
            <person name="Abouelleil A."/>
            <person name="Alvarado L."/>
            <person name="Berlin A.M."/>
            <person name="Chapman S.B."/>
            <person name="Dewar J."/>
            <person name="Goldberg J."/>
            <person name="Griggs A."/>
            <person name="Gujja S."/>
            <person name="Hansen M."/>
            <person name="Howarth C."/>
            <person name="Imamovic A."/>
            <person name="Larimer J."/>
            <person name="McCowan C."/>
            <person name="Murphy C."/>
            <person name="Pearson M."/>
            <person name="Priest M."/>
            <person name="Roberts A."/>
            <person name="Saif S."/>
            <person name="Shea T."/>
            <person name="Sykes S."/>
            <person name="Wortman J."/>
            <person name="Nusbaum C."/>
            <person name="Birren B."/>
        </authorList>
    </citation>
    <scope>NUCLEOTIDE SEQUENCE [LARGE SCALE GENOMIC DNA]</scope>
    <source>
        <strain evidence="5 6">CBS 10435</strain>
    </source>
</reference>
<gene>
    <name evidence="5" type="ORF">L486_06627</name>
</gene>
<feature type="compositionally biased region" description="Acidic residues" evidence="4">
    <location>
        <begin position="461"/>
        <end position="470"/>
    </location>
</feature>
<dbReference type="AlphaFoldDB" id="A0A1B9IKF8"/>
<feature type="compositionally biased region" description="Basic residues" evidence="4">
    <location>
        <begin position="501"/>
        <end position="522"/>
    </location>
</feature>
<dbReference type="Proteomes" id="UP000092583">
    <property type="component" value="Unassembled WGS sequence"/>
</dbReference>
<comment type="similarity">
    <text evidence="1">Belongs to the ADIP family.</text>
</comment>
<evidence type="ECO:0000313" key="6">
    <source>
        <dbReference type="Proteomes" id="UP000092583"/>
    </source>
</evidence>
<dbReference type="STRING" id="1331196.A0A1B9IKF8"/>
<evidence type="ECO:0000256" key="2">
    <source>
        <dbReference type="ARBA" id="ARBA00023054"/>
    </source>
</evidence>
<reference evidence="6" key="2">
    <citation type="submission" date="2013-12" db="EMBL/GenBank/DDBJ databases">
        <title>Evolution of pathogenesis and genome organization in the Tremellales.</title>
        <authorList>
            <person name="Cuomo C."/>
            <person name="Litvintseva A."/>
            <person name="Heitman J."/>
            <person name="Chen Y."/>
            <person name="Sun S."/>
            <person name="Springer D."/>
            <person name="Dromer F."/>
            <person name="Young S."/>
            <person name="Zeng Q."/>
            <person name="Chapman S."/>
            <person name="Gujja S."/>
            <person name="Saif S."/>
            <person name="Birren B."/>
        </authorList>
    </citation>
    <scope>NUCLEOTIDE SEQUENCE [LARGE SCALE GENOMIC DNA]</scope>
    <source>
        <strain evidence="6">CBS 10435</strain>
    </source>
</reference>
<protein>
    <recommendedName>
        <fullName evidence="7">Afadin and alpha-actinin-binding-domain-containing protein</fullName>
    </recommendedName>
</protein>
<organism evidence="5 6">
    <name type="scientific">Kwoniella mangroviensis CBS 10435</name>
    <dbReference type="NCBI Taxonomy" id="1331196"/>
    <lineage>
        <taxon>Eukaryota</taxon>
        <taxon>Fungi</taxon>
        <taxon>Dikarya</taxon>
        <taxon>Basidiomycota</taxon>
        <taxon>Agaricomycotina</taxon>
        <taxon>Tremellomycetes</taxon>
        <taxon>Tremellales</taxon>
        <taxon>Cryptococcaceae</taxon>
        <taxon>Kwoniella</taxon>
    </lineage>
</organism>
<dbReference type="Pfam" id="PF11559">
    <property type="entry name" value="ADIP"/>
    <property type="match status" value="1"/>
</dbReference>
<dbReference type="OrthoDB" id="312015at2759"/>
<feature type="region of interest" description="Disordered" evidence="4">
    <location>
        <begin position="460"/>
        <end position="527"/>
    </location>
</feature>
<dbReference type="EMBL" id="KI669465">
    <property type="protein sequence ID" value="OCF55871.1"/>
    <property type="molecule type" value="Genomic_DNA"/>
</dbReference>